<dbReference type="SUPFAM" id="SSF53613">
    <property type="entry name" value="Ribokinase-like"/>
    <property type="match status" value="1"/>
</dbReference>
<dbReference type="KEGG" id="frf:LO80_00955"/>
<evidence type="ECO:0000256" key="3">
    <source>
        <dbReference type="ARBA" id="ARBA00022777"/>
    </source>
</evidence>
<evidence type="ECO:0000313" key="5">
    <source>
        <dbReference type="EMBL" id="AIT08683.1"/>
    </source>
</evidence>
<feature type="domain" description="Carbohydrate kinase PfkB" evidence="4">
    <location>
        <begin position="4"/>
        <end position="302"/>
    </location>
</feature>
<dbReference type="Gene3D" id="3.40.1190.20">
    <property type="match status" value="1"/>
</dbReference>
<dbReference type="PANTHER" id="PTHR43085">
    <property type="entry name" value="HEXOKINASE FAMILY MEMBER"/>
    <property type="match status" value="1"/>
</dbReference>
<protein>
    <submittedName>
        <fullName evidence="5">2-dehydro-3-deoxygluconokinase</fullName>
    </submittedName>
</protein>
<dbReference type="Proteomes" id="UP000029672">
    <property type="component" value="Chromosome"/>
</dbReference>
<dbReference type="InterPro" id="IPR011611">
    <property type="entry name" value="PfkB_dom"/>
</dbReference>
<dbReference type="PROSITE" id="PS00584">
    <property type="entry name" value="PFKB_KINASES_2"/>
    <property type="match status" value="1"/>
</dbReference>
<dbReference type="GO" id="GO:0008673">
    <property type="term" value="F:2-dehydro-3-deoxygluconokinase activity"/>
    <property type="evidence" value="ECO:0007669"/>
    <property type="project" value="TreeGrafter"/>
</dbReference>
<dbReference type="GO" id="GO:0005829">
    <property type="term" value="C:cytosol"/>
    <property type="evidence" value="ECO:0007669"/>
    <property type="project" value="TreeGrafter"/>
</dbReference>
<evidence type="ECO:0000259" key="4">
    <source>
        <dbReference type="Pfam" id="PF00294"/>
    </source>
</evidence>
<dbReference type="CDD" id="cd01166">
    <property type="entry name" value="KdgK"/>
    <property type="match status" value="1"/>
</dbReference>
<dbReference type="InterPro" id="IPR050306">
    <property type="entry name" value="PfkB_Carbo_kinase"/>
</dbReference>
<keyword evidence="6" id="KW-1185">Reference proteome</keyword>
<dbReference type="GO" id="GO:0019698">
    <property type="term" value="P:D-galacturonate catabolic process"/>
    <property type="evidence" value="ECO:0007669"/>
    <property type="project" value="TreeGrafter"/>
</dbReference>
<organism evidence="5 6">
    <name type="scientific">Candidatus Francisella endociliophora</name>
    <dbReference type="NCBI Taxonomy" id="653937"/>
    <lineage>
        <taxon>Bacteria</taxon>
        <taxon>Pseudomonadati</taxon>
        <taxon>Pseudomonadota</taxon>
        <taxon>Gammaproteobacteria</taxon>
        <taxon>Thiotrichales</taxon>
        <taxon>Francisellaceae</taxon>
        <taxon>Francisella</taxon>
    </lineage>
</organism>
<dbReference type="InterPro" id="IPR002173">
    <property type="entry name" value="Carboh/pur_kinase_PfkB_CS"/>
</dbReference>
<dbReference type="AlphaFoldDB" id="A0A097EMB1"/>
<dbReference type="eggNOG" id="COG0524">
    <property type="taxonomic scope" value="Bacteria"/>
</dbReference>
<dbReference type="GO" id="GO:0006974">
    <property type="term" value="P:DNA damage response"/>
    <property type="evidence" value="ECO:0007669"/>
    <property type="project" value="TreeGrafter"/>
</dbReference>
<dbReference type="OrthoDB" id="9792663at2"/>
<dbReference type="PANTHER" id="PTHR43085:SF15">
    <property type="entry name" value="2-DEHYDRO-3-DEOXYGLUCONOKINASE"/>
    <property type="match status" value="1"/>
</dbReference>
<reference evidence="5 6" key="1">
    <citation type="submission" date="2014-10" db="EMBL/GenBank/DDBJ databases">
        <title>Whole genome sequence of Francisella endociliophora strain FSC1006, isolated from a laboratory culture of the marine ciliate Euplotes raikovi.</title>
        <authorList>
            <person name="Granberg M."/>
            <person name="Backman S."/>
            <person name="Lundmark E."/>
            <person name="Nilsson E."/>
            <person name="Karlsson E."/>
            <person name="Thelaus J."/>
            <person name="Ohrman C."/>
            <person name="Larkeryd A."/>
            <person name="Stenberg P."/>
        </authorList>
    </citation>
    <scope>NUCLEOTIDE SEQUENCE [LARGE SCALE GENOMIC DNA]</scope>
    <source>
        <strain evidence="5 6">FSC1006</strain>
    </source>
</reference>
<evidence type="ECO:0000313" key="6">
    <source>
        <dbReference type="Proteomes" id="UP000029672"/>
    </source>
</evidence>
<dbReference type="Pfam" id="PF00294">
    <property type="entry name" value="PfkB"/>
    <property type="match status" value="1"/>
</dbReference>
<name>A0A097EMB1_9GAMM</name>
<evidence type="ECO:0000256" key="1">
    <source>
        <dbReference type="ARBA" id="ARBA00010688"/>
    </source>
</evidence>
<dbReference type="EMBL" id="CP009574">
    <property type="protein sequence ID" value="AIT08683.1"/>
    <property type="molecule type" value="Genomic_DNA"/>
</dbReference>
<dbReference type="RefSeq" id="WP_040007723.1">
    <property type="nucleotide sequence ID" value="NZ_CP009574.1"/>
</dbReference>
<dbReference type="HOGENOM" id="CLU_027634_8_0_6"/>
<proteinExistence type="inferred from homology"/>
<keyword evidence="2" id="KW-0808">Transferase</keyword>
<keyword evidence="3" id="KW-0418">Kinase</keyword>
<sequence>MSQNKLLAIGECMLELSGQIELGSKAKLSFGGDVLNTALYYARLNENVSFLTALGDDNFSTQMINHWNDENIDTSTVIKIKDKVPGLYAIQTDSLGERSFYYWRNDAPVKELFNSVSTEQLDKYTQEYKYIYFSGISLSRWDEKQLNIFANWLKDFKNSGEDKEIIFDLNYRPKCWQSKEQTKSYLEKILKYVTIVITTFDDEELLFDDVNYQQTLDRYNKYDIPLVIIKHGKNPTVLQTKDKLEHISPTKIVSPIDTTAAGDSFNAAFLAAFTNNNVGLQKSIEFAQNFAAEIIQHQGAIIDKKYTDQYINILKEL</sequence>
<comment type="similarity">
    <text evidence="1">Belongs to the carbohydrate kinase PfkB family.</text>
</comment>
<dbReference type="InterPro" id="IPR029056">
    <property type="entry name" value="Ribokinase-like"/>
</dbReference>
<dbReference type="GO" id="GO:0042840">
    <property type="term" value="P:D-glucuronate catabolic process"/>
    <property type="evidence" value="ECO:0007669"/>
    <property type="project" value="TreeGrafter"/>
</dbReference>
<accession>A0A097EMB1</accession>
<gene>
    <name evidence="5" type="ORF">LO80_00955</name>
</gene>
<evidence type="ECO:0000256" key="2">
    <source>
        <dbReference type="ARBA" id="ARBA00022679"/>
    </source>
</evidence>
<dbReference type="STRING" id="1547445.LO80_00955"/>